<name>A0A139P2J6_STROR</name>
<organism evidence="1 2">
    <name type="scientific">Streptococcus oralis</name>
    <dbReference type="NCBI Taxonomy" id="1303"/>
    <lineage>
        <taxon>Bacteria</taxon>
        <taxon>Bacillati</taxon>
        <taxon>Bacillota</taxon>
        <taxon>Bacilli</taxon>
        <taxon>Lactobacillales</taxon>
        <taxon>Streptococcaceae</taxon>
        <taxon>Streptococcus</taxon>
    </lineage>
</organism>
<evidence type="ECO:0008006" key="3">
    <source>
        <dbReference type="Google" id="ProtNLM"/>
    </source>
</evidence>
<dbReference type="PATRIC" id="fig|1303.77.peg.1043"/>
<sequence>MKKIDLTGDVYGRLTVISDDGSRTNTGRVLWLCECSCGNKVHVQSQNLKNGRTKSCGCLNDEKKRDRFKDLSGTETDNFKIIDRAYSKNQRVWWNCICKHCGQSVILNNNLIGHQTSCGCRRGASKSYMDSIRDPESRKSTKPTVRSSTGVRGVYFNKRKKRYQVFINVDNKPKYLGSSVDLKEAADIRRKAEIEYGYKQKQ</sequence>
<proteinExistence type="predicted"/>
<dbReference type="AlphaFoldDB" id="A0A139P2J6"/>
<dbReference type="Proteomes" id="UP000070497">
    <property type="component" value="Unassembled WGS sequence"/>
</dbReference>
<evidence type="ECO:0000313" key="1">
    <source>
        <dbReference type="EMBL" id="KXT82124.1"/>
    </source>
</evidence>
<protein>
    <recommendedName>
        <fullName evidence="3">AP2 domain protein</fullName>
    </recommendedName>
</protein>
<comment type="caution">
    <text evidence="1">The sequence shown here is derived from an EMBL/GenBank/DDBJ whole genome shotgun (WGS) entry which is preliminary data.</text>
</comment>
<dbReference type="EMBL" id="LQRI01000144">
    <property type="protein sequence ID" value="KXT82124.1"/>
    <property type="molecule type" value="Genomic_DNA"/>
</dbReference>
<reference evidence="1 2" key="1">
    <citation type="submission" date="2016-01" db="EMBL/GenBank/DDBJ databases">
        <title>Highly variable Streptococcus oralis are common among viridans streptococci isolated from primates.</title>
        <authorList>
            <person name="Denapaite D."/>
            <person name="Rieger M."/>
            <person name="Koendgen S."/>
            <person name="Brueckner R."/>
            <person name="Ochigava I."/>
            <person name="Kappeler P."/>
            <person name="Maetz-Rensing K."/>
            <person name="Leendertz F."/>
            <person name="Hakenbeck R."/>
        </authorList>
    </citation>
    <scope>NUCLEOTIDE SEQUENCE [LARGE SCALE GENOMIC DNA]</scope>
    <source>
        <strain evidence="1 2">DD14</strain>
    </source>
</reference>
<evidence type="ECO:0000313" key="2">
    <source>
        <dbReference type="Proteomes" id="UP000070497"/>
    </source>
</evidence>
<gene>
    <name evidence="1" type="ORF">SORDD14_00920</name>
</gene>
<dbReference type="RefSeq" id="WP_061418825.1">
    <property type="nucleotide sequence ID" value="NZ_KQ969337.1"/>
</dbReference>
<accession>A0A139P2J6</accession>